<evidence type="ECO:0000313" key="2">
    <source>
        <dbReference type="Proteomes" id="UP000236454"/>
    </source>
</evidence>
<proteinExistence type="predicted"/>
<dbReference type="STRING" id="477690.SAMN05216474_0091"/>
<dbReference type="NCBIfam" id="TIGR04256">
    <property type="entry name" value="GxxExxY"/>
    <property type="match status" value="1"/>
</dbReference>
<dbReference type="Pfam" id="PF13366">
    <property type="entry name" value="PDDEXK_3"/>
    <property type="match status" value="1"/>
</dbReference>
<gene>
    <name evidence="1" type="ORF">SAMN05216474_0091</name>
</gene>
<dbReference type="Proteomes" id="UP000236454">
    <property type="component" value="Unassembled WGS sequence"/>
</dbReference>
<accession>A0A1I6XCH3</accession>
<protein>
    <submittedName>
        <fullName evidence="1">GxxExxY protein</fullName>
    </submittedName>
</protein>
<evidence type="ECO:0000313" key="1">
    <source>
        <dbReference type="EMBL" id="SFT35917.1"/>
    </source>
</evidence>
<reference evidence="1 2" key="1">
    <citation type="submission" date="2016-10" db="EMBL/GenBank/DDBJ databases">
        <authorList>
            <person name="de Groot N.N."/>
        </authorList>
    </citation>
    <scope>NUCLEOTIDE SEQUENCE [LARGE SCALE GENOMIC DNA]</scope>
    <source>
        <strain evidence="1 2">CGMCC 1.7005</strain>
    </source>
</reference>
<organism evidence="1 2">
    <name type="scientific">Lishizhenia tianjinensis</name>
    <dbReference type="NCBI Taxonomy" id="477690"/>
    <lineage>
        <taxon>Bacteria</taxon>
        <taxon>Pseudomonadati</taxon>
        <taxon>Bacteroidota</taxon>
        <taxon>Flavobacteriia</taxon>
        <taxon>Flavobacteriales</taxon>
        <taxon>Crocinitomicaceae</taxon>
        <taxon>Lishizhenia</taxon>
    </lineage>
</organism>
<dbReference type="RefSeq" id="WP_090245040.1">
    <property type="nucleotide sequence ID" value="NZ_FPAS01000001.1"/>
</dbReference>
<dbReference type="OrthoDB" id="1119698at2"/>
<dbReference type="AlphaFoldDB" id="A0A1I6XCH3"/>
<dbReference type="EMBL" id="FPAS01000001">
    <property type="protein sequence ID" value="SFT35917.1"/>
    <property type="molecule type" value="Genomic_DNA"/>
</dbReference>
<dbReference type="InterPro" id="IPR026350">
    <property type="entry name" value="GxxExxY"/>
</dbReference>
<name>A0A1I6XCH3_9FLAO</name>
<keyword evidence="2" id="KW-1185">Reference proteome</keyword>
<sequence length="126" mass="14140">MNENQLAKTVIGCAITVHNALGPGLLESAYKECLYFTLSEKGLYTEKEKPIPLVYKEVHLNCGYRIDLLVENKLVIEIKSVESLNDIHLAQTLTYLKLGNFKLGLLINFNNVLLKHGIKRVINGSL</sequence>